<feature type="compositionally biased region" description="Basic and acidic residues" evidence="2">
    <location>
        <begin position="716"/>
        <end position="725"/>
    </location>
</feature>
<feature type="region of interest" description="Disordered" evidence="2">
    <location>
        <begin position="1555"/>
        <end position="1589"/>
    </location>
</feature>
<evidence type="ECO:0000256" key="1">
    <source>
        <dbReference type="ARBA" id="ARBA00008058"/>
    </source>
</evidence>
<keyword evidence="7" id="KW-1185">Reference proteome</keyword>
<reference evidence="6 7" key="1">
    <citation type="submission" date="2019-09" db="EMBL/GenBank/DDBJ databases">
        <title>Bird 10,000 Genomes (B10K) Project - Family phase.</title>
        <authorList>
            <person name="Zhang G."/>
        </authorList>
    </citation>
    <scope>NUCLEOTIDE SEQUENCE [LARGE SCALE GENOMIC DNA]</scope>
    <source>
        <strain evidence="6">B10K-DU-029-46</strain>
    </source>
</reference>
<dbReference type="GO" id="GO:0045814">
    <property type="term" value="P:negative regulation of gene expression, epigenetic"/>
    <property type="evidence" value="ECO:0007669"/>
    <property type="project" value="InterPro"/>
</dbReference>
<feature type="domain" description="TASOR pseudo-PARP" evidence="3">
    <location>
        <begin position="56"/>
        <end position="208"/>
    </location>
</feature>
<feature type="non-terminal residue" evidence="6">
    <location>
        <position position="1589"/>
    </location>
</feature>
<dbReference type="InterPro" id="IPR022188">
    <property type="entry name" value="TASOR_DUF3715"/>
</dbReference>
<feature type="compositionally biased region" description="Acidic residues" evidence="2">
    <location>
        <begin position="1409"/>
        <end position="1422"/>
    </location>
</feature>
<protein>
    <submittedName>
        <fullName evidence="6">TASOR protein</fullName>
    </submittedName>
</protein>
<evidence type="ECO:0000313" key="6">
    <source>
        <dbReference type="EMBL" id="NXU58842.1"/>
    </source>
</evidence>
<dbReference type="CDD" id="cd22569">
    <property type="entry name" value="TASOR_PBD"/>
    <property type="match status" value="1"/>
</dbReference>
<feature type="region of interest" description="Disordered" evidence="2">
    <location>
        <begin position="716"/>
        <end position="742"/>
    </location>
</feature>
<dbReference type="Pfam" id="PF24630">
    <property type="entry name" value="PIN_TASOR"/>
    <property type="match status" value="1"/>
</dbReference>
<dbReference type="InterPro" id="IPR056243">
    <property type="entry name" value="TASOR_ab_dom"/>
</dbReference>
<comment type="similarity">
    <text evidence="1">Belongs to the TASOR family.</text>
</comment>
<dbReference type="GO" id="GO:0003682">
    <property type="term" value="F:chromatin binding"/>
    <property type="evidence" value="ECO:0007669"/>
    <property type="project" value="TreeGrafter"/>
</dbReference>
<dbReference type="GO" id="GO:0005654">
    <property type="term" value="C:nucleoplasm"/>
    <property type="evidence" value="ECO:0007669"/>
    <property type="project" value="TreeGrafter"/>
</dbReference>
<evidence type="ECO:0000259" key="5">
    <source>
        <dbReference type="Pfam" id="PF24630"/>
    </source>
</evidence>
<accession>A0A7L3LYJ8</accession>
<feature type="region of interest" description="Disordered" evidence="2">
    <location>
        <begin position="1096"/>
        <end position="1117"/>
    </location>
</feature>
<feature type="compositionally biased region" description="Polar residues" evidence="2">
    <location>
        <begin position="1104"/>
        <end position="1117"/>
    </location>
</feature>
<feature type="domain" description="TASOR PIN" evidence="5">
    <location>
        <begin position="1238"/>
        <end position="1379"/>
    </location>
</feature>
<dbReference type="PANTHER" id="PTHR16207">
    <property type="entry name" value="SET DOMAIN-CONTAINING PROTEIN"/>
    <property type="match status" value="1"/>
</dbReference>
<evidence type="ECO:0000313" key="7">
    <source>
        <dbReference type="Proteomes" id="UP000582182"/>
    </source>
</evidence>
<feature type="domain" description="TASOR alpha/beta" evidence="4">
    <location>
        <begin position="1140"/>
        <end position="1234"/>
    </location>
</feature>
<gene>
    <name evidence="6" type="primary">Fam208a_1</name>
    <name evidence="6" type="ORF">TURVEL_R04145</name>
</gene>
<dbReference type="OrthoDB" id="5960959at2759"/>
<feature type="compositionally biased region" description="Polar residues" evidence="2">
    <location>
        <begin position="1579"/>
        <end position="1589"/>
    </location>
</feature>
<sequence>ALLQLLAVGSREFDDVVKILHSSYLEPSSVDNFNYRRVHLVHSELLEKEFTEKRREMKTDGRLEKELSESYAFLMVDPCQIQNICEKGLQVGHSRITILGSPAMGVYVSKYADLLQPNPLEPGATGDVIVFKIIKGKMKSMYDHIGMKAVESTVKSALHPTPKHECHISKNANKVTSLLAYRAFELTQYYFYEYNFDGIRRRPRHVCPHAVVSFIYKDEKVPVPKLLPPSSKWFHMVFFFHLNVDRPNFTLWRGQLLNRGKLLCHVSLKSSGLSFLPCKLPEKLEVEKVVSIDELKNQVSPALFYKETYLQAKEVVKNGMYCSLYEVVEKSCSGTHLEGLLQKLEKEKLVLVKPLLDRGFLFLLSPWQMMTPYDHHSGRPRMLHALFLFPEARGAINSSNVPFGTQKNSTTTVFHENQEIIPEFKKYIQSLRYAFVMCRKSTTSDFSAVVERHINDYFRKCYSVPRRFSEFVLPKYETWLDEKTCLYSGPKDKSHIYSLLQNYIFSCETYQLPLSRVKELLERYCKPQLLSPISDYEPAEEDSDSGNTKNSERSHAKCKAPAAKQKQPHFGDYDPERLKELIDLIQSKKKNLGGDSGDPRSKSGLKRKLEKQSENLRKYLRMSESSENRVRNSDSPHSGFSGNSGLGGHDTDSRQQDVSDPSAADAHGLIKVLLETLTSGGHLDSSLAQSVNQALGLSTDEIEEDMSQKYEYESIPAQDRDDHELPNTAQAENSNFKDPQSPMVLEGDMPCLSYPADVDLRLSASEVGLEHTLHLKEASTGSVSSFEDYSLCPSTPIENVYRRHRSNSNDMGEVGMHWKLIPITVYYWFSMTFKYEIMMMIYSSCTGLKSPEEPLVCSLPKDAFPNDPRVVNRQRSCDYQFSYSPFSDTQKGTAEDGLYSRQLEKLEDQCGQSDQHLTTKHSISAIIETTLLEEYKLFARKIQEILQQKNIAYVSGMSTPVLSAQERMMRLSEYMCLQASEISVQEYVETLNEKLNSVILSSLCMQPTPPVFSSSELAGTVSNAVLNPVPDTVPNCRDSGTMLSEPSCNNVVEDLNSNEQHSSNLPLAKEEIDHGNAKPEDVLTSHQTSSIVDLVEPPEKTQKSPENINASTQPTSSDFISQLKPELFTSWLKFFEDVQKNTVKFYIHEEEESLLSKEIKEYLTKLGNTECHPEQFLRRRAALDRLLIIIQNEDIANLIHKIPGLVTLKRLSCVSFAGVDSLDDIKNHTYNELFVSGGFIVSDESVLNPASITTDKLEQFLKFLVSLNKRDQKWQWKVHCKIQKKLKELVRMNTNAQTLLTLLNTYQKQHLVEILSYHNCDSQTRNAPELECLIRLQAQNIQQRHVVFLTEKNLATFASYTDNGIVVATVDDFMQSFEGLVGYHNSVTEEESPPPSDTPKQQSVLVENAEQDEEDMSLDSGDEAPQIEICNDASKYDTHLEALQREAKGSHGTDAKERCFLVTEVSPEAQQGSMEKTSKVELEDIQPVTPDPAVCSAEGEKSNSVERAPFNNLQLYSRQLNMSHQISHFNLLTHQTFLGTTYQIPSSQNQEGSNYFLSGYSQSTDKDKSSLPAGWDINCDSSSSYSKQK</sequence>
<evidence type="ECO:0000256" key="2">
    <source>
        <dbReference type="SAM" id="MobiDB-lite"/>
    </source>
</evidence>
<dbReference type="Gene3D" id="3.90.228.10">
    <property type="match status" value="1"/>
</dbReference>
<dbReference type="InterPro" id="IPR046432">
    <property type="entry name" value="TASOR"/>
</dbReference>
<dbReference type="GO" id="GO:0097355">
    <property type="term" value="P:protein localization to heterochromatin"/>
    <property type="evidence" value="ECO:0007669"/>
    <property type="project" value="TreeGrafter"/>
</dbReference>
<dbReference type="InterPro" id="IPR056242">
    <property type="entry name" value="PIN_TASOR"/>
</dbReference>
<dbReference type="Pfam" id="PF23314">
    <property type="entry name" value="TASOR_alpha-beta"/>
    <property type="match status" value="1"/>
</dbReference>
<organism evidence="6 7">
    <name type="scientific">Turnix velox</name>
    <name type="common">Little buttonquail</name>
    <dbReference type="NCBI Taxonomy" id="2529409"/>
    <lineage>
        <taxon>Eukaryota</taxon>
        <taxon>Metazoa</taxon>
        <taxon>Chordata</taxon>
        <taxon>Craniata</taxon>
        <taxon>Vertebrata</taxon>
        <taxon>Euteleostomi</taxon>
        <taxon>Archelosauria</taxon>
        <taxon>Archosauria</taxon>
        <taxon>Dinosauria</taxon>
        <taxon>Saurischia</taxon>
        <taxon>Theropoda</taxon>
        <taxon>Coelurosauria</taxon>
        <taxon>Aves</taxon>
        <taxon>Neognathae</taxon>
        <taxon>Neoaves</taxon>
        <taxon>Charadriiformes</taxon>
        <taxon>Turnicidae</taxon>
        <taxon>Turnix</taxon>
    </lineage>
</organism>
<dbReference type="EMBL" id="VZTY01033131">
    <property type="protein sequence ID" value="NXU58842.1"/>
    <property type="molecule type" value="Genomic_DNA"/>
</dbReference>
<comment type="caution">
    <text evidence="6">The sequence shown here is derived from an EMBL/GenBank/DDBJ whole genome shotgun (WGS) entry which is preliminary data.</text>
</comment>
<dbReference type="PANTHER" id="PTHR16207:SF1">
    <property type="entry name" value="PROTEIN TASOR"/>
    <property type="match status" value="1"/>
</dbReference>
<evidence type="ECO:0000259" key="4">
    <source>
        <dbReference type="Pfam" id="PF23314"/>
    </source>
</evidence>
<dbReference type="GO" id="GO:0000792">
    <property type="term" value="C:heterochromatin"/>
    <property type="evidence" value="ECO:0007669"/>
    <property type="project" value="TreeGrafter"/>
</dbReference>
<proteinExistence type="inferred from homology"/>
<dbReference type="Pfam" id="PF12509">
    <property type="entry name" value="DUF3715"/>
    <property type="match status" value="1"/>
</dbReference>
<feature type="region of interest" description="Disordered" evidence="2">
    <location>
        <begin position="589"/>
        <end position="663"/>
    </location>
</feature>
<name>A0A7L3LYJ8_9CHAR</name>
<feature type="non-terminal residue" evidence="6">
    <location>
        <position position="1"/>
    </location>
</feature>
<feature type="compositionally biased region" description="Basic and acidic residues" evidence="2">
    <location>
        <begin position="624"/>
        <end position="634"/>
    </location>
</feature>
<feature type="region of interest" description="Disordered" evidence="2">
    <location>
        <begin position="535"/>
        <end position="573"/>
    </location>
</feature>
<feature type="region of interest" description="Disordered" evidence="2">
    <location>
        <begin position="1386"/>
        <end position="1422"/>
    </location>
</feature>
<feature type="compositionally biased region" description="Polar residues" evidence="2">
    <location>
        <begin position="727"/>
        <end position="738"/>
    </location>
</feature>
<dbReference type="Proteomes" id="UP000582182">
    <property type="component" value="Unassembled WGS sequence"/>
</dbReference>
<evidence type="ECO:0000259" key="3">
    <source>
        <dbReference type="Pfam" id="PF12509"/>
    </source>
</evidence>